<evidence type="ECO:0000313" key="2">
    <source>
        <dbReference type="EMBL" id="CAB4197876.1"/>
    </source>
</evidence>
<feature type="domain" description="Cyanophage baseplate Pam3 plug gp18" evidence="1">
    <location>
        <begin position="4"/>
        <end position="104"/>
    </location>
</feature>
<protein>
    <recommendedName>
        <fullName evidence="1">Cyanophage baseplate Pam3 plug gp18 domain-containing protein</fullName>
    </recommendedName>
</protein>
<sequence length="145" mass="16212">MILSEIPLLPDTTDQLLDVVLSDNPYTLRVLWNEVGGYFSLSVYEREGLVILENIKMVKKYPLIGRFKDIRLPIGDLYFIDNKNKNPRALYTSIGTGDYSLIYYVPDTVTVVESVLVTATTAVSGSIWDSGLSVWDIGSSVWDVA</sequence>
<dbReference type="InterPro" id="IPR054252">
    <property type="entry name" value="Pam3_gp18"/>
</dbReference>
<evidence type="ECO:0000259" key="1">
    <source>
        <dbReference type="Pfam" id="PF22479"/>
    </source>
</evidence>
<proteinExistence type="predicted"/>
<accession>A0A6J5RUM0</accession>
<reference evidence="2" key="1">
    <citation type="submission" date="2020-05" db="EMBL/GenBank/DDBJ databases">
        <authorList>
            <person name="Chiriac C."/>
            <person name="Salcher M."/>
            <person name="Ghai R."/>
            <person name="Kavagutti S V."/>
        </authorList>
    </citation>
    <scope>NUCLEOTIDE SEQUENCE</scope>
</reference>
<name>A0A6J5RUM0_9CAUD</name>
<dbReference type="EMBL" id="LR797271">
    <property type="protein sequence ID" value="CAB4197876.1"/>
    <property type="molecule type" value="Genomic_DNA"/>
</dbReference>
<gene>
    <name evidence="2" type="ORF">UFOVP1309_39</name>
</gene>
<dbReference type="Pfam" id="PF22479">
    <property type="entry name" value="Pam3_gp18"/>
    <property type="match status" value="1"/>
</dbReference>
<organism evidence="2">
    <name type="scientific">uncultured Caudovirales phage</name>
    <dbReference type="NCBI Taxonomy" id="2100421"/>
    <lineage>
        <taxon>Viruses</taxon>
        <taxon>Duplodnaviria</taxon>
        <taxon>Heunggongvirae</taxon>
        <taxon>Uroviricota</taxon>
        <taxon>Caudoviricetes</taxon>
        <taxon>Peduoviridae</taxon>
        <taxon>Maltschvirus</taxon>
        <taxon>Maltschvirus maltsch</taxon>
    </lineage>
</organism>